<dbReference type="Proteomes" id="UP000321113">
    <property type="component" value="Unassembled WGS sequence"/>
</dbReference>
<dbReference type="PROSITE" id="PS50994">
    <property type="entry name" value="INTEGRASE"/>
    <property type="match status" value="1"/>
</dbReference>
<dbReference type="GO" id="GO:0003676">
    <property type="term" value="F:nucleic acid binding"/>
    <property type="evidence" value="ECO:0007669"/>
    <property type="project" value="InterPro"/>
</dbReference>
<dbReference type="AlphaFoldDB" id="A0A511QMH4"/>
<accession>A0A511QMH4</accession>
<dbReference type="InterPro" id="IPR012337">
    <property type="entry name" value="RNaseH-like_sf"/>
</dbReference>
<dbReference type="InterPro" id="IPR050900">
    <property type="entry name" value="Transposase_IS3/IS150/IS904"/>
</dbReference>
<reference evidence="2 3" key="1">
    <citation type="submission" date="2019-07" db="EMBL/GenBank/DDBJ databases">
        <title>Whole genome shotgun sequence of Vibrio superstes NBRC 103154.</title>
        <authorList>
            <person name="Hosoyama A."/>
            <person name="Uohara A."/>
            <person name="Ohji S."/>
            <person name="Ichikawa N."/>
        </authorList>
    </citation>
    <scope>NUCLEOTIDE SEQUENCE [LARGE SCALE GENOMIC DNA]</scope>
    <source>
        <strain evidence="2 3">NBRC 103154</strain>
    </source>
</reference>
<dbReference type="PANTHER" id="PTHR46889">
    <property type="entry name" value="TRANSPOSASE INSF FOR INSERTION SEQUENCE IS3B-RELATED"/>
    <property type="match status" value="1"/>
</dbReference>
<keyword evidence="3" id="KW-1185">Reference proteome</keyword>
<dbReference type="Gene3D" id="3.30.420.10">
    <property type="entry name" value="Ribonuclease H-like superfamily/Ribonuclease H"/>
    <property type="match status" value="1"/>
</dbReference>
<evidence type="ECO:0000313" key="3">
    <source>
        <dbReference type="Proteomes" id="UP000321113"/>
    </source>
</evidence>
<proteinExistence type="predicted"/>
<dbReference type="GO" id="GO:0015074">
    <property type="term" value="P:DNA integration"/>
    <property type="evidence" value="ECO:0007669"/>
    <property type="project" value="InterPro"/>
</dbReference>
<comment type="caution">
    <text evidence="2">The sequence shown here is derived from an EMBL/GenBank/DDBJ whole genome shotgun (WGS) entry which is preliminary data.</text>
</comment>
<dbReference type="SUPFAM" id="SSF53098">
    <property type="entry name" value="Ribonuclease H-like"/>
    <property type="match status" value="1"/>
</dbReference>
<evidence type="ECO:0000259" key="1">
    <source>
        <dbReference type="PROSITE" id="PS50994"/>
    </source>
</evidence>
<dbReference type="EMBL" id="BJXK01000003">
    <property type="protein sequence ID" value="GEM78511.1"/>
    <property type="molecule type" value="Genomic_DNA"/>
</dbReference>
<dbReference type="InterPro" id="IPR036397">
    <property type="entry name" value="RNaseH_sf"/>
</dbReference>
<dbReference type="InterPro" id="IPR001584">
    <property type="entry name" value="Integrase_cat-core"/>
</dbReference>
<feature type="domain" description="Integrase catalytic" evidence="1">
    <location>
        <begin position="1"/>
        <end position="69"/>
    </location>
</feature>
<gene>
    <name evidence="2" type="ORF">VSU01S_07560</name>
</gene>
<dbReference type="PANTHER" id="PTHR46889:SF4">
    <property type="entry name" value="TRANSPOSASE INSO FOR INSERTION SEQUENCE ELEMENT IS911B-RELATED"/>
    <property type="match status" value="1"/>
</dbReference>
<organism evidence="2 3">
    <name type="scientific">Vibrio superstes NBRC 103154</name>
    <dbReference type="NCBI Taxonomy" id="1219062"/>
    <lineage>
        <taxon>Bacteria</taxon>
        <taxon>Pseudomonadati</taxon>
        <taxon>Pseudomonadota</taxon>
        <taxon>Gammaproteobacteria</taxon>
        <taxon>Vibrionales</taxon>
        <taxon>Vibrionaceae</taxon>
        <taxon>Vibrio</taxon>
    </lineage>
</organism>
<sequence length="69" mass="8300">MLIHSDQGSQFTGYEWPEFLKEHNLIPSMSRKENCHDNPVAESFFQLLKREQIKKKIYQTREKARSDIF</sequence>
<evidence type="ECO:0000313" key="2">
    <source>
        <dbReference type="EMBL" id="GEM78511.1"/>
    </source>
</evidence>
<name>A0A511QMH4_9VIBR</name>
<protein>
    <recommendedName>
        <fullName evidence="1">Integrase catalytic domain-containing protein</fullName>
    </recommendedName>
</protein>